<proteinExistence type="predicted"/>
<evidence type="ECO:0000313" key="2">
    <source>
        <dbReference type="EMBL" id="GAE47836.1"/>
    </source>
</evidence>
<accession>W4RU46</accession>
<dbReference type="CDD" id="cd02440">
    <property type="entry name" value="AdoMet_MTases"/>
    <property type="match status" value="1"/>
</dbReference>
<keyword evidence="3" id="KW-1185">Reference proteome</keyword>
<dbReference type="Proteomes" id="UP000018949">
    <property type="component" value="Unassembled WGS sequence"/>
</dbReference>
<dbReference type="eggNOG" id="COG2227">
    <property type="taxonomic scope" value="Bacteria"/>
</dbReference>
<evidence type="ECO:0000313" key="3">
    <source>
        <dbReference type="Proteomes" id="UP000018949"/>
    </source>
</evidence>
<dbReference type="AlphaFoldDB" id="W4RU46"/>
<protein>
    <recommendedName>
        <fullName evidence="1">Methyltransferase type 11 domain-containing protein</fullName>
    </recommendedName>
</protein>
<dbReference type="EMBL" id="BAUW01000101">
    <property type="protein sequence ID" value="GAE47836.1"/>
    <property type="molecule type" value="Genomic_DNA"/>
</dbReference>
<gene>
    <name evidence="2" type="ORF">JCM21738_4856</name>
</gene>
<organism evidence="2 3">
    <name type="scientific">Mesobacillus boroniphilus JCM 21738</name>
    <dbReference type="NCBI Taxonomy" id="1294265"/>
    <lineage>
        <taxon>Bacteria</taxon>
        <taxon>Bacillati</taxon>
        <taxon>Bacillota</taxon>
        <taxon>Bacilli</taxon>
        <taxon>Bacillales</taxon>
        <taxon>Bacillaceae</taxon>
        <taxon>Mesobacillus</taxon>
    </lineage>
</organism>
<dbReference type="GO" id="GO:0008757">
    <property type="term" value="F:S-adenosylmethionine-dependent methyltransferase activity"/>
    <property type="evidence" value="ECO:0007669"/>
    <property type="project" value="InterPro"/>
</dbReference>
<feature type="domain" description="Methyltransferase type 11" evidence="1">
    <location>
        <begin position="40"/>
        <end position="139"/>
    </location>
</feature>
<dbReference type="InterPro" id="IPR013216">
    <property type="entry name" value="Methyltransf_11"/>
</dbReference>
<dbReference type="Gene3D" id="3.40.50.150">
    <property type="entry name" value="Vaccinia Virus protein VP39"/>
    <property type="match status" value="1"/>
</dbReference>
<name>W4RU46_9BACI</name>
<dbReference type="InterPro" id="IPR029063">
    <property type="entry name" value="SAM-dependent_MTases_sf"/>
</dbReference>
<sequence>MLEYTGERVIPDLMKPANALLLEHLARYQFSSYHIRGRVLDLACGSGYGSQMLAKYGKKRIDELIAVDVDPVTIDYAHKRYNHPLVDYRCEDATDPLLPQKLGMFDAIISFETLEHLEDERQFLSNLYNMLKPGGTLVLSTPFGKGRGKPCGSPFHVHQLTIDEFNGLFPEYKEVKMYYQKGVLIEPPYPGVKYPLGIAVCTK</sequence>
<reference evidence="2 3" key="1">
    <citation type="submission" date="2013-12" db="EMBL/GenBank/DDBJ databases">
        <title>NBRP : Genome information of microbial organism related human and environment.</title>
        <authorList>
            <person name="Hattori M."/>
            <person name="Oshima K."/>
            <person name="Inaba H."/>
            <person name="Suda W."/>
            <person name="Sakamoto M."/>
            <person name="Iino T."/>
            <person name="Kitahara M."/>
            <person name="Oshida Y."/>
            <person name="Iida T."/>
            <person name="Kudo T."/>
            <person name="Itoh T."/>
            <person name="Ahmed I."/>
            <person name="Ohkuma M."/>
        </authorList>
    </citation>
    <scope>NUCLEOTIDE SEQUENCE [LARGE SCALE GENOMIC DNA]</scope>
    <source>
        <strain evidence="2 3">JCM 21738</strain>
    </source>
</reference>
<evidence type="ECO:0000259" key="1">
    <source>
        <dbReference type="Pfam" id="PF08241"/>
    </source>
</evidence>
<dbReference type="RefSeq" id="WP_023626298.1">
    <property type="nucleotide sequence ID" value="NZ_BAUW01000101.1"/>
</dbReference>
<dbReference type="PANTHER" id="PTHR43861">
    <property type="entry name" value="TRANS-ACONITATE 2-METHYLTRANSFERASE-RELATED"/>
    <property type="match status" value="1"/>
</dbReference>
<dbReference type="Pfam" id="PF08241">
    <property type="entry name" value="Methyltransf_11"/>
    <property type="match status" value="1"/>
</dbReference>
<dbReference type="SUPFAM" id="SSF53335">
    <property type="entry name" value="S-adenosyl-L-methionine-dependent methyltransferases"/>
    <property type="match status" value="1"/>
</dbReference>
<comment type="caution">
    <text evidence="2">The sequence shown here is derived from an EMBL/GenBank/DDBJ whole genome shotgun (WGS) entry which is preliminary data.</text>
</comment>